<dbReference type="EMBL" id="BAABGA010000022">
    <property type="protein sequence ID" value="GAA4450689.1"/>
    <property type="molecule type" value="Genomic_DNA"/>
</dbReference>
<dbReference type="Proteomes" id="UP001500840">
    <property type="component" value="Unassembled WGS sequence"/>
</dbReference>
<protein>
    <submittedName>
        <fullName evidence="3">SMP-30/gluconolactonase/LRE family protein</fullName>
    </submittedName>
</protein>
<dbReference type="Pfam" id="PF08450">
    <property type="entry name" value="SGL"/>
    <property type="match status" value="1"/>
</dbReference>
<dbReference type="InterPro" id="IPR011042">
    <property type="entry name" value="6-blade_b-propeller_TolB-like"/>
</dbReference>
<dbReference type="PANTHER" id="PTHR10907:SF47">
    <property type="entry name" value="REGUCALCIN"/>
    <property type="match status" value="1"/>
</dbReference>
<dbReference type="SUPFAM" id="SSF63829">
    <property type="entry name" value="Calcium-dependent phosphotriesterase"/>
    <property type="match status" value="1"/>
</dbReference>
<dbReference type="PANTHER" id="PTHR10907">
    <property type="entry name" value="REGUCALCIN"/>
    <property type="match status" value="1"/>
</dbReference>
<feature type="domain" description="SMP-30/Gluconolactonase/LRE-like region" evidence="2">
    <location>
        <begin position="48"/>
        <end position="308"/>
    </location>
</feature>
<dbReference type="InterPro" id="IPR013658">
    <property type="entry name" value="SGL"/>
</dbReference>
<evidence type="ECO:0000313" key="3">
    <source>
        <dbReference type="EMBL" id="GAA4450689.1"/>
    </source>
</evidence>
<dbReference type="Gene3D" id="2.120.10.30">
    <property type="entry name" value="TolB, C-terminal domain"/>
    <property type="match status" value="1"/>
</dbReference>
<evidence type="ECO:0000313" key="4">
    <source>
        <dbReference type="Proteomes" id="UP001500840"/>
    </source>
</evidence>
<proteinExistence type="inferred from homology"/>
<accession>A0ABP8MHS5</accession>
<comment type="caution">
    <text evidence="3">The sequence shown here is derived from an EMBL/GenBank/DDBJ whole genome shotgun (WGS) entry which is preliminary data.</text>
</comment>
<gene>
    <name evidence="3" type="ORF">GCM10023156_17220</name>
</gene>
<comment type="similarity">
    <text evidence="1">Belongs to the SMP-30/CGR1 family.</text>
</comment>
<sequence length="346" mass="37577">MAHYAINRIMERSALNPSSTANPKSSIMPETRQATALSVPTTDALRFLPEGPFALRDSRFSWVGIQHGADATQGSLNLYDLATQTNQSFDLPGRPGFAFPCTTANRFLVGCERSLGFFDTATGTFEAFQEGIDGDVTNTIINDGTFYENNLVFGTKDLEFATKKAGLYLYRGRDSKLIRLRDDQICSNGKSIVKSDDGTLHLYDIDSPTRQIVRYSLDIDAATLGEPTVVIDLTDDPAVPDGAILTPDGKHVIVSMFLPDVADFGTTRMYDLASGDLICEWQTPGSPQNTCPALVRHDGKIQLVITTAVENMAPEAKAKCPNAGQLFLAETDIADHGGPINELYPA</sequence>
<keyword evidence="4" id="KW-1185">Reference proteome</keyword>
<evidence type="ECO:0000256" key="1">
    <source>
        <dbReference type="ARBA" id="ARBA00008853"/>
    </source>
</evidence>
<organism evidence="3 4">
    <name type="scientific">Novipirellula rosea</name>
    <dbReference type="NCBI Taxonomy" id="1031540"/>
    <lineage>
        <taxon>Bacteria</taxon>
        <taxon>Pseudomonadati</taxon>
        <taxon>Planctomycetota</taxon>
        <taxon>Planctomycetia</taxon>
        <taxon>Pirellulales</taxon>
        <taxon>Pirellulaceae</taxon>
        <taxon>Novipirellula</taxon>
    </lineage>
</organism>
<evidence type="ECO:0000259" key="2">
    <source>
        <dbReference type="Pfam" id="PF08450"/>
    </source>
</evidence>
<name>A0ABP8MHS5_9BACT</name>
<reference evidence="4" key="1">
    <citation type="journal article" date="2019" name="Int. J. Syst. Evol. Microbiol.">
        <title>The Global Catalogue of Microorganisms (GCM) 10K type strain sequencing project: providing services to taxonomists for standard genome sequencing and annotation.</title>
        <authorList>
            <consortium name="The Broad Institute Genomics Platform"/>
            <consortium name="The Broad Institute Genome Sequencing Center for Infectious Disease"/>
            <person name="Wu L."/>
            <person name="Ma J."/>
        </authorList>
    </citation>
    <scope>NUCLEOTIDE SEQUENCE [LARGE SCALE GENOMIC DNA]</scope>
    <source>
        <strain evidence="4">JCM 17759</strain>
    </source>
</reference>